<sequence>MKRYLLGCALFSLAAEVFAQLPSQASPQSATPRAPGNRAPMAAPAGPTPGCEAQGCSTADGQLLFQLQQAPPLAPAGRTAAGAGLSLLLPNGGLVWATEDPALGQPELSVSGPAQAAFENGRLTQPLLFYLRSNYPGFVQRFELTIYRASDTAYTEPLAVLPMPVAAVGRVEWSGTPASRFPLRAGDALVYVLRAYGADGAVDETLPKNLLLARPEDVERSDSEQRAAAERSLGAPLSLQQAQAQRLVDSVFTSNDLRQQNIPLYGSRIRIQGRNLPDGAALEINGQSYPTDLQHKFVAEFLTPMGMHRFDVAVSAPGQAPLHQVLEVDVTGKYFFGVAMADLTVFQNHATGPGSELALAGREGSVLSNGRLAFYGKTKVDGKYLITASADTQDRPLRELFTGFTRADPQDLFRQLDPNLYYPTYGDDSTTVRDVDTQGRAYLRVDWDKNQALWGNYQTGFTGTAYGQYLRGLYGAALKWRSTDTNPWGEATTQVRAFASEAQTAPGHSEFLGTGGSLYYLRHTNIVQGSETVIVEQRNRSTGRVENRVTLVRGTDYELSELQGRILLLRPLLQLVDDGLQGITRDTPLAGLEQHLIVDYEWIPTAYDAGNMTTGLRGKQWVNDHLAVGATYVDEGRSGEDYTLKGVDVTLQAGRGTSLRVERSASRSTGSPVFESTNGGLSFTQRGTDVGLRAGHATLVEGEASLQELGWTERNWTVGGWWRRVDAGFSAANEDYGMGRREVGAEVRGQVGDTLEVLAQTSRTTQGTEQLDQTRFTAQWRPTGEDTVTAELRRITQDSAAGPVDGTLGALKYTRRITPRLELYGVAQKTLDDDEGRYPANDAATLGARYRFENQSQLGAEVTHGDRGDAAQVTGEYRLGPDHTLYGTVTHTTDTSEYDSLFNSRLQSGWTLGQRWRLGERSNLYNESQFLKEPDGTGLVHTFGMDFYPVPGWNTGFSLQKGDLEAAAGTVHRRAVSLSAGHTSATAEWASRLEWREDSGAERRRQWVSTNRVDHKLDEDWRVSARYNYSQTRDEIDATADAKYVEAGAGFAWRPHDDARYALLGRYTYLYDLASAGQVGDTASTSYDQRSNIVAFDGIYKRDRQWEFAAKLAVREGSARAGRGTGAWFDSGTRFAALQARYTLPRQWHGLAEYRWLDAKAGGTRQGWLAGIDRDITQNLRLGVGYNFTDFSDDLTRLGYRYRGWYVNLVGSY</sequence>
<name>A0ABU5DN67_9BURK</name>
<feature type="compositionally biased region" description="Low complexity" evidence="1">
    <location>
        <begin position="39"/>
        <end position="50"/>
    </location>
</feature>
<evidence type="ECO:0008006" key="5">
    <source>
        <dbReference type="Google" id="ProtNLM"/>
    </source>
</evidence>
<evidence type="ECO:0000256" key="2">
    <source>
        <dbReference type="SAM" id="SignalP"/>
    </source>
</evidence>
<dbReference type="SUPFAM" id="SSF56935">
    <property type="entry name" value="Porins"/>
    <property type="match status" value="1"/>
</dbReference>
<gene>
    <name evidence="3" type="ORF">SNE35_21860</name>
</gene>
<feature type="signal peptide" evidence="2">
    <location>
        <begin position="1"/>
        <end position="19"/>
    </location>
</feature>
<reference evidence="3 4" key="1">
    <citation type="submission" date="2023-11" db="EMBL/GenBank/DDBJ databases">
        <title>Paucibacter sp. nov., isolated from fresh soil in Korea.</title>
        <authorList>
            <person name="Le N.T.T."/>
        </authorList>
    </citation>
    <scope>NUCLEOTIDE SEQUENCE [LARGE SCALE GENOMIC DNA]</scope>
    <source>
        <strain evidence="3 4">R3-3</strain>
    </source>
</reference>
<feature type="chain" id="PRO_5047180376" description="TonB-dependent receptor" evidence="2">
    <location>
        <begin position="20"/>
        <end position="1213"/>
    </location>
</feature>
<comment type="caution">
    <text evidence="3">The sequence shown here is derived from an EMBL/GenBank/DDBJ whole genome shotgun (WGS) entry which is preliminary data.</text>
</comment>
<evidence type="ECO:0000313" key="4">
    <source>
        <dbReference type="Proteomes" id="UP001285263"/>
    </source>
</evidence>
<dbReference type="RefSeq" id="WP_320425128.1">
    <property type="nucleotide sequence ID" value="NZ_JAXCLA010000007.1"/>
</dbReference>
<organism evidence="3 4">
    <name type="scientific">Roseateles agri</name>
    <dbReference type="NCBI Taxonomy" id="3098619"/>
    <lineage>
        <taxon>Bacteria</taxon>
        <taxon>Pseudomonadati</taxon>
        <taxon>Pseudomonadota</taxon>
        <taxon>Betaproteobacteria</taxon>
        <taxon>Burkholderiales</taxon>
        <taxon>Sphaerotilaceae</taxon>
        <taxon>Roseateles</taxon>
    </lineage>
</organism>
<keyword evidence="2" id="KW-0732">Signal</keyword>
<evidence type="ECO:0000313" key="3">
    <source>
        <dbReference type="EMBL" id="MDY0747168.1"/>
    </source>
</evidence>
<accession>A0ABU5DN67</accession>
<proteinExistence type="predicted"/>
<feature type="region of interest" description="Disordered" evidence="1">
    <location>
        <begin position="25"/>
        <end position="53"/>
    </location>
</feature>
<keyword evidence="4" id="KW-1185">Reference proteome</keyword>
<evidence type="ECO:0000256" key="1">
    <source>
        <dbReference type="SAM" id="MobiDB-lite"/>
    </source>
</evidence>
<dbReference type="Proteomes" id="UP001285263">
    <property type="component" value="Unassembled WGS sequence"/>
</dbReference>
<dbReference type="EMBL" id="JAXCLA010000007">
    <property type="protein sequence ID" value="MDY0747168.1"/>
    <property type="molecule type" value="Genomic_DNA"/>
</dbReference>
<protein>
    <recommendedName>
        <fullName evidence="5">TonB-dependent receptor</fullName>
    </recommendedName>
</protein>